<organism evidence="2 3">
    <name type="scientific">Candidatus Desulfobacillus denitrificans</name>
    <dbReference type="NCBI Taxonomy" id="2608985"/>
    <lineage>
        <taxon>Bacteria</taxon>
        <taxon>Pseudomonadati</taxon>
        <taxon>Pseudomonadota</taxon>
        <taxon>Betaproteobacteria</taxon>
        <taxon>Candidatus Desulfobacillus</taxon>
    </lineage>
</organism>
<evidence type="ECO:0000259" key="1">
    <source>
        <dbReference type="Pfam" id="PF10276"/>
    </source>
</evidence>
<proteinExistence type="predicted"/>
<dbReference type="KEGG" id="ddz:DSYM_08820"/>
<dbReference type="Proteomes" id="UP000662914">
    <property type="component" value="Chromosome"/>
</dbReference>
<dbReference type="Pfam" id="PF10276">
    <property type="entry name" value="zf-CHCC"/>
    <property type="match status" value="1"/>
</dbReference>
<accession>A0A809QXN8</accession>
<dbReference type="AlphaFoldDB" id="A0A809QXN8"/>
<name>A0A809QXN8_9PROT</name>
<reference evidence="2" key="1">
    <citation type="journal article" name="DNA Res.">
        <title>The physiological potential of anammox bacteria as revealed by their core genome structure.</title>
        <authorList>
            <person name="Okubo T."/>
            <person name="Toyoda A."/>
            <person name="Fukuhara K."/>
            <person name="Uchiyama I."/>
            <person name="Harigaya Y."/>
            <person name="Kuroiwa M."/>
            <person name="Suzuki T."/>
            <person name="Murakami Y."/>
            <person name="Suwa Y."/>
            <person name="Takami H."/>
        </authorList>
    </citation>
    <scope>NUCLEOTIDE SEQUENCE</scope>
    <source>
        <strain evidence="2">317325-3</strain>
    </source>
</reference>
<dbReference type="InterPro" id="IPR019401">
    <property type="entry name" value="Znf_CHCC"/>
</dbReference>
<sequence>MTETQDTARAVAVTAHDLPLHCPLPDAPLWARHPRVFLDPLKSGEATCPYCGTRYTFTGEAPKGHH</sequence>
<evidence type="ECO:0000313" key="2">
    <source>
        <dbReference type="EMBL" id="BBO20183.1"/>
    </source>
</evidence>
<gene>
    <name evidence="2" type="ORF">DSYM_08820</name>
</gene>
<protein>
    <recommendedName>
        <fullName evidence="1">Zinc finger CHCC-type domain-containing protein</fullName>
    </recommendedName>
</protein>
<dbReference type="EMBL" id="AP021857">
    <property type="protein sequence ID" value="BBO20183.1"/>
    <property type="molecule type" value="Genomic_DNA"/>
</dbReference>
<dbReference type="Gene3D" id="2.60.260.40">
    <property type="entry name" value="q5lls5 like domains"/>
    <property type="match status" value="1"/>
</dbReference>
<evidence type="ECO:0000313" key="3">
    <source>
        <dbReference type="Proteomes" id="UP000662914"/>
    </source>
</evidence>
<feature type="domain" description="Zinc finger CHCC-type" evidence="1">
    <location>
        <begin position="32"/>
        <end position="55"/>
    </location>
</feature>